<protein>
    <submittedName>
        <fullName evidence="1">Uncharacterized protein</fullName>
    </submittedName>
</protein>
<evidence type="ECO:0000313" key="2">
    <source>
        <dbReference type="Proteomes" id="UP001651158"/>
    </source>
</evidence>
<sequence length="80" mass="8940">MVVFSPDANYSECAPETPKVTGKREHWLPESMAETSHTISLTKAEPAFLKERNIYNGENEASSKCPLKQFLMAASMTYVV</sequence>
<evidence type="ECO:0000313" key="1">
    <source>
        <dbReference type="EMBL" id="KAL5109951.1"/>
    </source>
</evidence>
<comment type="caution">
    <text evidence="1">The sequence shown here is derived from an EMBL/GenBank/DDBJ whole genome shotgun (WGS) entry which is preliminary data.</text>
</comment>
<name>A0ABR4QJM2_9CEST</name>
<gene>
    <name evidence="1" type="ORF">TcWFU_002448</name>
</gene>
<keyword evidence="2" id="KW-1185">Reference proteome</keyword>
<organism evidence="1 2">
    <name type="scientific">Taenia crassiceps</name>
    <dbReference type="NCBI Taxonomy" id="6207"/>
    <lineage>
        <taxon>Eukaryota</taxon>
        <taxon>Metazoa</taxon>
        <taxon>Spiralia</taxon>
        <taxon>Lophotrochozoa</taxon>
        <taxon>Platyhelminthes</taxon>
        <taxon>Cestoda</taxon>
        <taxon>Eucestoda</taxon>
        <taxon>Cyclophyllidea</taxon>
        <taxon>Taeniidae</taxon>
        <taxon>Taenia</taxon>
    </lineage>
</organism>
<proteinExistence type="predicted"/>
<accession>A0ABR4QJM2</accession>
<reference evidence="1 2" key="1">
    <citation type="journal article" date="2022" name="Front. Cell. Infect. Microbiol.">
        <title>The Genomes of Two Strains of Taenia crassiceps the Animal Model for the Study of Human Cysticercosis.</title>
        <authorList>
            <person name="Bobes R.J."/>
            <person name="Estrada K."/>
            <person name="Rios-Valencia D.G."/>
            <person name="Calderon-Gallegos A."/>
            <person name="de la Torre P."/>
            <person name="Carrero J.C."/>
            <person name="Sanchez-Flores A."/>
            <person name="Laclette J.P."/>
        </authorList>
    </citation>
    <scope>NUCLEOTIDE SEQUENCE [LARGE SCALE GENOMIC DNA]</scope>
    <source>
        <strain evidence="1">WFUcys</strain>
    </source>
</reference>
<dbReference type="EMBL" id="JAKROA010000002">
    <property type="protein sequence ID" value="KAL5109951.1"/>
    <property type="molecule type" value="Genomic_DNA"/>
</dbReference>
<dbReference type="Proteomes" id="UP001651158">
    <property type="component" value="Unassembled WGS sequence"/>
</dbReference>